<dbReference type="SUPFAM" id="SSF81301">
    <property type="entry name" value="Nucleotidyltransferase"/>
    <property type="match status" value="1"/>
</dbReference>
<dbReference type="PANTHER" id="PTHR43852">
    <property type="entry name" value="NUCLEOTIDYLTRANSFERASE"/>
    <property type="match status" value="1"/>
</dbReference>
<gene>
    <name evidence="2" type="ORF">A2319_05310</name>
</gene>
<dbReference type="NCBIfam" id="NF047752">
    <property type="entry name" value="MntA_antitoxin"/>
    <property type="match status" value="1"/>
</dbReference>
<dbReference type="PANTHER" id="PTHR43852:SF2">
    <property type="entry name" value="PROTEIN ADENYLYLTRANSFERASE MNTA"/>
    <property type="match status" value="1"/>
</dbReference>
<evidence type="ECO:0000259" key="1">
    <source>
        <dbReference type="Pfam" id="PF18765"/>
    </source>
</evidence>
<name>A0A1G2B958_9BACT</name>
<dbReference type="Pfam" id="PF18765">
    <property type="entry name" value="Polbeta"/>
    <property type="match status" value="1"/>
</dbReference>
<dbReference type="InterPro" id="IPR041633">
    <property type="entry name" value="Polbeta"/>
</dbReference>
<dbReference type="Proteomes" id="UP000176420">
    <property type="component" value="Unassembled WGS sequence"/>
</dbReference>
<accession>A0A1G2B958</accession>
<sequence length="137" mass="15920">MKITVQQKRKIAKLAKNYNLKLLYLFGSFARGDNHKNSDLDLAYERVNKKSFSLEEYVDFETEIQKILKNKCELVDLVNINNAPPLLLFGIAQDGILLYGTQKNDVLFYIKALHTYMDARPLFNLTEKYVQEKIANI</sequence>
<dbReference type="InterPro" id="IPR052930">
    <property type="entry name" value="TA_antitoxin_MntA"/>
</dbReference>
<dbReference type="InterPro" id="IPR043519">
    <property type="entry name" value="NT_sf"/>
</dbReference>
<comment type="caution">
    <text evidence="2">The sequence shown here is derived from an EMBL/GenBank/DDBJ whole genome shotgun (WGS) entry which is preliminary data.</text>
</comment>
<dbReference type="Gene3D" id="3.30.460.10">
    <property type="entry name" value="Beta Polymerase, domain 2"/>
    <property type="match status" value="1"/>
</dbReference>
<organism evidence="2 3">
    <name type="scientific">Candidatus Kerfeldbacteria bacterium RIFOXYB2_FULL_38_14</name>
    <dbReference type="NCBI Taxonomy" id="1798547"/>
    <lineage>
        <taxon>Bacteria</taxon>
        <taxon>Candidatus Kerfeldiibacteriota</taxon>
    </lineage>
</organism>
<evidence type="ECO:0000313" key="2">
    <source>
        <dbReference type="EMBL" id="OGY85691.1"/>
    </source>
</evidence>
<evidence type="ECO:0000313" key="3">
    <source>
        <dbReference type="Proteomes" id="UP000176420"/>
    </source>
</evidence>
<reference evidence="2 3" key="1">
    <citation type="journal article" date="2016" name="Nat. Commun.">
        <title>Thousands of microbial genomes shed light on interconnected biogeochemical processes in an aquifer system.</title>
        <authorList>
            <person name="Anantharaman K."/>
            <person name="Brown C.T."/>
            <person name="Hug L.A."/>
            <person name="Sharon I."/>
            <person name="Castelle C.J."/>
            <person name="Probst A.J."/>
            <person name="Thomas B.C."/>
            <person name="Singh A."/>
            <person name="Wilkins M.J."/>
            <person name="Karaoz U."/>
            <person name="Brodie E.L."/>
            <person name="Williams K.H."/>
            <person name="Hubbard S.S."/>
            <person name="Banfield J.F."/>
        </authorList>
    </citation>
    <scope>NUCLEOTIDE SEQUENCE [LARGE SCALE GENOMIC DNA]</scope>
</reference>
<dbReference type="EMBL" id="MHKI01000029">
    <property type="protein sequence ID" value="OGY85691.1"/>
    <property type="molecule type" value="Genomic_DNA"/>
</dbReference>
<protein>
    <recommendedName>
        <fullName evidence="1">Polymerase beta nucleotidyltransferase domain-containing protein</fullName>
    </recommendedName>
</protein>
<proteinExistence type="predicted"/>
<dbReference type="CDD" id="cd05403">
    <property type="entry name" value="NT_KNTase_like"/>
    <property type="match status" value="1"/>
</dbReference>
<feature type="domain" description="Polymerase beta nucleotidyltransferase" evidence="1">
    <location>
        <begin position="10"/>
        <end position="103"/>
    </location>
</feature>
<dbReference type="AlphaFoldDB" id="A0A1G2B958"/>